<keyword evidence="3" id="KW-1185">Reference proteome</keyword>
<dbReference type="PANTHER" id="PTHR33516:SF2">
    <property type="entry name" value="LEXA REPRESSOR-RELATED"/>
    <property type="match status" value="1"/>
</dbReference>
<dbReference type="RefSeq" id="WP_180306206.1">
    <property type="nucleotide sequence ID" value="NZ_CP058952.1"/>
</dbReference>
<accession>A0A7D5Z7F0</accession>
<feature type="domain" description="Peptidase S24/S26A/S26B/S26C" evidence="1">
    <location>
        <begin position="11"/>
        <end position="80"/>
    </location>
</feature>
<evidence type="ECO:0000313" key="2">
    <source>
        <dbReference type="EMBL" id="QLI82123.1"/>
    </source>
</evidence>
<evidence type="ECO:0000313" key="3">
    <source>
        <dbReference type="Proteomes" id="UP000510822"/>
    </source>
</evidence>
<dbReference type="InterPro" id="IPR015927">
    <property type="entry name" value="Peptidase_S24_S26A/B/C"/>
</dbReference>
<dbReference type="InterPro" id="IPR050077">
    <property type="entry name" value="LexA_repressor"/>
</dbReference>
<sequence length="94" mass="10508">MDCRPRVDSEHTICNGATLVVNRTIQANHNDIVVAAIDGDITVKRLFQRGKYLALVAQNSDYSLIVFGDEHELSVWGVVIAWKCTQSDCTNRCK</sequence>
<organism evidence="2 3">
    <name type="scientific">Chitinibacter fontanus</name>
    <dbReference type="NCBI Taxonomy" id="1737446"/>
    <lineage>
        <taxon>Bacteria</taxon>
        <taxon>Pseudomonadati</taxon>
        <taxon>Pseudomonadota</taxon>
        <taxon>Betaproteobacteria</taxon>
        <taxon>Neisseriales</taxon>
        <taxon>Chitinibacteraceae</taxon>
        <taxon>Chitinibacter</taxon>
    </lineage>
</organism>
<dbReference type="InterPro" id="IPR039418">
    <property type="entry name" value="LexA-like"/>
</dbReference>
<protein>
    <submittedName>
        <fullName evidence="2">Peptidase s24 and s26 domain-containing protein</fullName>
    </submittedName>
</protein>
<proteinExistence type="predicted"/>
<dbReference type="KEGG" id="cfon:HZU75_11625"/>
<dbReference type="EMBL" id="CP058952">
    <property type="protein sequence ID" value="QLI82123.1"/>
    <property type="molecule type" value="Genomic_DNA"/>
</dbReference>
<dbReference type="InterPro" id="IPR036286">
    <property type="entry name" value="LexA/Signal_pep-like_sf"/>
</dbReference>
<dbReference type="PANTHER" id="PTHR33516">
    <property type="entry name" value="LEXA REPRESSOR"/>
    <property type="match status" value="1"/>
</dbReference>
<evidence type="ECO:0000259" key="1">
    <source>
        <dbReference type="Pfam" id="PF00717"/>
    </source>
</evidence>
<dbReference type="Pfam" id="PF00717">
    <property type="entry name" value="Peptidase_S24"/>
    <property type="match status" value="1"/>
</dbReference>
<dbReference type="Proteomes" id="UP000510822">
    <property type="component" value="Chromosome"/>
</dbReference>
<dbReference type="Gene3D" id="2.10.109.10">
    <property type="entry name" value="Umud Fragment, subunit A"/>
    <property type="match status" value="1"/>
</dbReference>
<gene>
    <name evidence="2" type="ORF">HZU75_11625</name>
</gene>
<dbReference type="SUPFAM" id="SSF51306">
    <property type="entry name" value="LexA/Signal peptidase"/>
    <property type="match status" value="1"/>
</dbReference>
<dbReference type="CDD" id="cd06529">
    <property type="entry name" value="S24_LexA-like"/>
    <property type="match status" value="1"/>
</dbReference>
<reference evidence="2 3" key="1">
    <citation type="journal article" date="2016" name="Int. J. Syst. Evol. Microbiol.">
        <title>Chitinibacter fontanus sp. nov., isolated from a spring.</title>
        <authorList>
            <person name="Sheu S.Y."/>
            <person name="Li Y.S."/>
            <person name="Young C.C."/>
            <person name="Chen W.M."/>
        </authorList>
    </citation>
    <scope>NUCLEOTIDE SEQUENCE [LARGE SCALE GENOMIC DNA]</scope>
    <source>
        <strain evidence="2 3">STM-7</strain>
    </source>
</reference>
<dbReference type="AlphaFoldDB" id="A0A7D5Z7F0"/>
<name>A0A7D5Z7F0_9NEIS</name>